<gene>
    <name evidence="3" type="ORF">B8V81_2673</name>
</gene>
<protein>
    <recommendedName>
        <fullName evidence="5">Yip1 domain-containing protein</fullName>
    </recommendedName>
</protein>
<feature type="transmembrane region" description="Helical" evidence="2">
    <location>
        <begin position="232"/>
        <end position="253"/>
    </location>
</feature>
<comment type="caution">
    <text evidence="3">The sequence shown here is derived from an EMBL/GenBank/DDBJ whole genome shotgun (WGS) entry which is preliminary data.</text>
</comment>
<dbReference type="AlphaFoldDB" id="A0A2N5N1N5"/>
<evidence type="ECO:0000256" key="2">
    <source>
        <dbReference type="SAM" id="Phobius"/>
    </source>
</evidence>
<dbReference type="RefSeq" id="WP_101808515.1">
    <property type="nucleotide sequence ID" value="NZ_NFEZ01000004.1"/>
</dbReference>
<keyword evidence="2" id="KW-1133">Transmembrane helix</keyword>
<evidence type="ECO:0000256" key="1">
    <source>
        <dbReference type="SAM" id="MobiDB-lite"/>
    </source>
</evidence>
<keyword evidence="2" id="KW-0812">Transmembrane</keyword>
<feature type="transmembrane region" description="Helical" evidence="2">
    <location>
        <begin position="88"/>
        <end position="107"/>
    </location>
</feature>
<dbReference type="EMBL" id="NFEZ01000004">
    <property type="protein sequence ID" value="PLT44242.1"/>
    <property type="molecule type" value="Genomic_DNA"/>
</dbReference>
<evidence type="ECO:0000313" key="4">
    <source>
        <dbReference type="Proteomes" id="UP000234789"/>
    </source>
</evidence>
<dbReference type="Proteomes" id="UP000234789">
    <property type="component" value="Unassembled WGS sequence"/>
</dbReference>
<feature type="region of interest" description="Disordered" evidence="1">
    <location>
        <begin position="1"/>
        <end position="29"/>
    </location>
</feature>
<accession>A0A2N5N1N5</accession>
<name>A0A2N5N1N5_9BACL</name>
<feature type="transmembrane region" description="Helical" evidence="2">
    <location>
        <begin position="114"/>
        <end position="131"/>
    </location>
</feature>
<evidence type="ECO:0000313" key="3">
    <source>
        <dbReference type="EMBL" id="PLT44242.1"/>
    </source>
</evidence>
<keyword evidence="2" id="KW-0472">Membrane</keyword>
<organism evidence="3 4">
    <name type="scientific">Paenibacillus pasadenensis</name>
    <dbReference type="NCBI Taxonomy" id="217090"/>
    <lineage>
        <taxon>Bacteria</taxon>
        <taxon>Bacillati</taxon>
        <taxon>Bacillota</taxon>
        <taxon>Bacilli</taxon>
        <taxon>Bacillales</taxon>
        <taxon>Paenibacillaceae</taxon>
        <taxon>Paenibacillus</taxon>
    </lineage>
</organism>
<feature type="transmembrane region" description="Helical" evidence="2">
    <location>
        <begin position="170"/>
        <end position="196"/>
    </location>
</feature>
<feature type="transmembrane region" description="Helical" evidence="2">
    <location>
        <begin position="137"/>
        <end position="158"/>
    </location>
</feature>
<evidence type="ECO:0008006" key="5">
    <source>
        <dbReference type="Google" id="ProtNLM"/>
    </source>
</evidence>
<sequence>MSTDPQNRPIPADLREEEERPPSYGRSAPPFAAEHEAAASLAAQGGASAKGMGGAAAARLKQVDGRRLAALLRDPLQGLREEPERDSAYGWIGLGASVLGFLVWTLFMQKALQGLFYSLFGFGGLFAYEPGFDFGLALRMLLGGALSLAALLGSLYLFGSRFGSRKRSLLQAAVPLGAMQLLSGAGFAAAGIAALASIRLSLLLLVVTLLVTLATTVTGAAELFEVRQERRFAFIAASIASYAVVLLVLFSLLF</sequence>
<proteinExistence type="predicted"/>
<keyword evidence="4" id="KW-1185">Reference proteome</keyword>
<feature type="transmembrane region" description="Helical" evidence="2">
    <location>
        <begin position="202"/>
        <end position="220"/>
    </location>
</feature>
<reference evidence="3 4" key="1">
    <citation type="submission" date="2017-05" db="EMBL/GenBank/DDBJ databases">
        <title>Functional genome analysis of Paenibacillus pasadenensis strain R16: insights on endophytic life style and antifungal activity.</title>
        <authorList>
            <person name="Passera A."/>
            <person name="Marcolungo L."/>
            <person name="Casati P."/>
            <person name="Brasca M."/>
            <person name="Quaglino F."/>
            <person name="Delledonne M."/>
        </authorList>
    </citation>
    <scope>NUCLEOTIDE SEQUENCE [LARGE SCALE GENOMIC DNA]</scope>
    <source>
        <strain evidence="3 4">R16</strain>
    </source>
</reference>